<keyword evidence="3 8" id="KW-0645">Protease</keyword>
<evidence type="ECO:0000256" key="4">
    <source>
        <dbReference type="ARBA" id="ARBA00022801"/>
    </source>
</evidence>
<dbReference type="PRINTS" id="PR00127">
    <property type="entry name" value="CLPPROTEASEP"/>
</dbReference>
<keyword evidence="4" id="KW-0378">Hydrolase</keyword>
<feature type="region of interest" description="Disordered" evidence="7">
    <location>
        <begin position="215"/>
        <end position="238"/>
    </location>
</feature>
<feature type="compositionally biased region" description="Polar residues" evidence="7">
    <location>
        <begin position="220"/>
        <end position="231"/>
    </location>
</feature>
<evidence type="ECO:0000313" key="8">
    <source>
        <dbReference type="EMBL" id="QHE63968.1"/>
    </source>
</evidence>
<dbReference type="CDD" id="cd07016">
    <property type="entry name" value="S14_ClpP_1"/>
    <property type="match status" value="1"/>
</dbReference>
<dbReference type="GO" id="GO:0009368">
    <property type="term" value="C:endopeptidase Clp complex"/>
    <property type="evidence" value="ECO:0007669"/>
    <property type="project" value="TreeGrafter"/>
</dbReference>
<dbReference type="InterPro" id="IPR029045">
    <property type="entry name" value="ClpP/crotonase-like_dom_sf"/>
</dbReference>
<dbReference type="RefSeq" id="WP_159363391.1">
    <property type="nucleotide sequence ID" value="NZ_CP047395.1"/>
</dbReference>
<evidence type="ECO:0000256" key="5">
    <source>
        <dbReference type="ARBA" id="ARBA00022825"/>
    </source>
</evidence>
<comment type="similarity">
    <text evidence="1 6">Belongs to the peptidase S14 family.</text>
</comment>
<dbReference type="GO" id="GO:0004252">
    <property type="term" value="F:serine-type endopeptidase activity"/>
    <property type="evidence" value="ECO:0007669"/>
    <property type="project" value="InterPro"/>
</dbReference>
<protein>
    <recommendedName>
        <fullName evidence="6">ATP-dependent Clp protease proteolytic subunit</fullName>
    </recommendedName>
</protein>
<organism evidence="8 9">
    <name type="scientific">Rossellomorea vietnamensis</name>
    <dbReference type="NCBI Taxonomy" id="218284"/>
    <lineage>
        <taxon>Bacteria</taxon>
        <taxon>Bacillati</taxon>
        <taxon>Bacillota</taxon>
        <taxon>Bacilli</taxon>
        <taxon>Bacillales</taxon>
        <taxon>Bacillaceae</taxon>
        <taxon>Rossellomorea</taxon>
    </lineage>
</organism>
<proteinExistence type="inferred from homology"/>
<evidence type="ECO:0000313" key="9">
    <source>
        <dbReference type="Proteomes" id="UP000465062"/>
    </source>
</evidence>
<dbReference type="NCBIfam" id="NF045542">
    <property type="entry name" value="Clp_rel_HeadMat"/>
    <property type="match status" value="1"/>
</dbReference>
<dbReference type="GO" id="GO:0006515">
    <property type="term" value="P:protein quality control for misfolded or incompletely synthesized proteins"/>
    <property type="evidence" value="ECO:0007669"/>
    <property type="project" value="TreeGrafter"/>
</dbReference>
<dbReference type="InterPro" id="IPR023562">
    <property type="entry name" value="ClpP/TepA"/>
</dbReference>
<dbReference type="InterPro" id="IPR001907">
    <property type="entry name" value="ClpP"/>
</dbReference>
<sequence>MRVANKRFKNEKYNNAPTISKVFKAEAVNENTHKLTIYGDIGESWWGDYVTASEVETILKSISANHIDVHINSYGGDVFDGIAIYNQLKNHKATIVTHIDGIAASAASIIAMAGDEVVMNVGSMLMIHEGSTMAWGNKGDIRKTLTALEGIDKSIADIYMTKFAGDRADIDTMITNETWFTSSEAVDAGLADKVNETKSIESDPEEVKNSILNRIRNQKPEPQQQPAQSILNRFKRQA</sequence>
<reference evidence="8 9" key="1">
    <citation type="submission" date="2019-06" db="EMBL/GenBank/DDBJ databases">
        <title>An operon consisting of a P-type ATPase gene and a transcriptional regular gene given the different cadmium resistance in Bacillus vietamensis 151-6 and Bacillus marisflavi 151-25.</title>
        <authorList>
            <person name="Yu X."/>
        </authorList>
    </citation>
    <scope>NUCLEOTIDE SEQUENCE [LARGE SCALE GENOMIC DNA]</scope>
    <source>
        <strain evidence="8 9">151-6</strain>
        <plasmid evidence="8 9">p6</plasmid>
    </source>
</reference>
<geneLocation type="plasmid" evidence="8 9">
    <name>p6</name>
</geneLocation>
<keyword evidence="2" id="KW-0963">Cytoplasm</keyword>
<evidence type="ECO:0000256" key="1">
    <source>
        <dbReference type="ARBA" id="ARBA00007039"/>
    </source>
</evidence>
<accession>A0A6I6UPW1</accession>
<dbReference type="Proteomes" id="UP000465062">
    <property type="component" value="Plasmid p6"/>
</dbReference>
<dbReference type="PANTHER" id="PTHR10381:SF70">
    <property type="entry name" value="ATP-DEPENDENT CLP PROTEASE PROTEOLYTIC SUBUNIT"/>
    <property type="match status" value="1"/>
</dbReference>
<dbReference type="EMBL" id="CP047395">
    <property type="protein sequence ID" value="QHE63968.1"/>
    <property type="molecule type" value="Genomic_DNA"/>
</dbReference>
<keyword evidence="8" id="KW-0614">Plasmid</keyword>
<evidence type="ECO:0000256" key="7">
    <source>
        <dbReference type="SAM" id="MobiDB-lite"/>
    </source>
</evidence>
<dbReference type="KEGG" id="bvq:FHE72_23540"/>
<gene>
    <name evidence="8" type="ORF">FHE72_23540</name>
</gene>
<dbReference type="Gene3D" id="3.90.226.10">
    <property type="entry name" value="2-enoyl-CoA Hydratase, Chain A, domain 1"/>
    <property type="match status" value="1"/>
</dbReference>
<dbReference type="GO" id="GO:0004176">
    <property type="term" value="F:ATP-dependent peptidase activity"/>
    <property type="evidence" value="ECO:0007669"/>
    <property type="project" value="InterPro"/>
</dbReference>
<dbReference type="AlphaFoldDB" id="A0A6I6UPW1"/>
<dbReference type="SUPFAM" id="SSF52096">
    <property type="entry name" value="ClpP/crotonase"/>
    <property type="match status" value="1"/>
</dbReference>
<dbReference type="Pfam" id="PF00574">
    <property type="entry name" value="CLP_protease"/>
    <property type="match status" value="1"/>
</dbReference>
<evidence type="ECO:0000256" key="6">
    <source>
        <dbReference type="RuleBase" id="RU003567"/>
    </source>
</evidence>
<evidence type="ECO:0000256" key="2">
    <source>
        <dbReference type="ARBA" id="ARBA00022490"/>
    </source>
</evidence>
<dbReference type="GO" id="GO:0051117">
    <property type="term" value="F:ATPase binding"/>
    <property type="evidence" value="ECO:0007669"/>
    <property type="project" value="TreeGrafter"/>
</dbReference>
<keyword evidence="5" id="KW-0720">Serine protease</keyword>
<evidence type="ECO:0000256" key="3">
    <source>
        <dbReference type="ARBA" id="ARBA00022670"/>
    </source>
</evidence>
<dbReference type="PANTHER" id="PTHR10381">
    <property type="entry name" value="ATP-DEPENDENT CLP PROTEASE PROTEOLYTIC SUBUNIT"/>
    <property type="match status" value="1"/>
</dbReference>
<name>A0A6I6UPW1_9BACI</name>